<evidence type="ECO:0000313" key="1">
    <source>
        <dbReference type="EMBL" id="SHH38042.1"/>
    </source>
</evidence>
<keyword evidence="2" id="KW-1185">Reference proteome</keyword>
<proteinExistence type="predicted"/>
<dbReference type="Proteomes" id="UP000184139">
    <property type="component" value="Unassembled WGS sequence"/>
</dbReference>
<evidence type="ECO:0000313" key="2">
    <source>
        <dbReference type="Proteomes" id="UP000184139"/>
    </source>
</evidence>
<gene>
    <name evidence="1" type="ORF">SAMN02745124_00359</name>
</gene>
<dbReference type="AlphaFoldDB" id="A0A1M5SHH5"/>
<protein>
    <submittedName>
        <fullName evidence="1">Uncharacterized protein</fullName>
    </submittedName>
</protein>
<name>A0A1M5SHH5_9BACT</name>
<accession>A0A1M5SHH5</accession>
<reference evidence="1 2" key="1">
    <citation type="submission" date="2016-11" db="EMBL/GenBank/DDBJ databases">
        <authorList>
            <person name="Jaros S."/>
            <person name="Januszkiewicz K."/>
            <person name="Wedrychowicz H."/>
        </authorList>
    </citation>
    <scope>NUCLEOTIDE SEQUENCE [LARGE SCALE GENOMIC DNA]</scope>
    <source>
        <strain evidence="1 2">DSM 9705</strain>
    </source>
</reference>
<dbReference type="STRING" id="1121409.SAMN02745124_00359"/>
<organism evidence="1 2">
    <name type="scientific">Desulfofustis glycolicus DSM 9705</name>
    <dbReference type="NCBI Taxonomy" id="1121409"/>
    <lineage>
        <taxon>Bacteria</taxon>
        <taxon>Pseudomonadati</taxon>
        <taxon>Thermodesulfobacteriota</taxon>
        <taxon>Desulfobulbia</taxon>
        <taxon>Desulfobulbales</taxon>
        <taxon>Desulfocapsaceae</taxon>
        <taxon>Desulfofustis</taxon>
    </lineage>
</organism>
<sequence>MVATFEIEVETGSPLTNNGRATGDEKNAVSGLKLTVFLSYTYVR</sequence>
<dbReference type="EMBL" id="FQXS01000001">
    <property type="protein sequence ID" value="SHH38042.1"/>
    <property type="molecule type" value="Genomic_DNA"/>
</dbReference>